<evidence type="ECO:0000313" key="1">
    <source>
        <dbReference type="EMBL" id="RYC13753.1"/>
    </source>
</evidence>
<evidence type="ECO:0000313" key="2">
    <source>
        <dbReference type="Proteomes" id="UP000291101"/>
    </source>
</evidence>
<dbReference type="RefSeq" id="WP_165356787.1">
    <property type="nucleotide sequence ID" value="NZ_SDWV01000003.1"/>
</dbReference>
<dbReference type="Proteomes" id="UP000291101">
    <property type="component" value="Unassembled WGS sequence"/>
</dbReference>
<dbReference type="AlphaFoldDB" id="A0A4Q2T6M5"/>
<reference evidence="1 2" key="1">
    <citation type="submission" date="2019-01" db="EMBL/GenBank/DDBJ databases">
        <title>Novel species of Nocardioides.</title>
        <authorList>
            <person name="Liu Q."/>
            <person name="X Y.-H."/>
        </authorList>
    </citation>
    <scope>NUCLEOTIDE SEQUENCE [LARGE SCALE GENOMIC DNA]</scope>
    <source>
        <strain evidence="1 2">HLT2-9</strain>
    </source>
</reference>
<comment type="caution">
    <text evidence="1">The sequence shown here is derived from an EMBL/GenBank/DDBJ whole genome shotgun (WGS) entry which is preliminary data.</text>
</comment>
<sequence>MPELDLFSSTGSRMRRPGVTSGIRAFEPRDLTVIEGLQVTSQLRTACDLGRLLWRFDALGAIDGFLRQGLDHDRLLAEIDRFKGFRGVLQLRELAPLGDRKAESQPESALRLHWFDADIGTPETQIWVYDDDGTPKYRIDVGNSEVSYGGEYFGEQFHGEEERVHDDGRIAWLEERRNWNIDVFTKVHVYGRELVAADRLRHGFMRADKAQPGRHTSYIDLSR</sequence>
<organism evidence="1 2">
    <name type="scientific">Nocardioides zhouii</name>
    <dbReference type="NCBI Taxonomy" id="1168729"/>
    <lineage>
        <taxon>Bacteria</taxon>
        <taxon>Bacillati</taxon>
        <taxon>Actinomycetota</taxon>
        <taxon>Actinomycetes</taxon>
        <taxon>Propionibacteriales</taxon>
        <taxon>Nocardioidaceae</taxon>
        <taxon>Nocardioides</taxon>
    </lineage>
</organism>
<keyword evidence="2" id="KW-1185">Reference proteome</keyword>
<protein>
    <submittedName>
        <fullName evidence="1">Uncharacterized protein</fullName>
    </submittedName>
</protein>
<proteinExistence type="predicted"/>
<accession>A0A4Q2T6M5</accession>
<gene>
    <name evidence="1" type="ORF">EUA94_03890</name>
</gene>
<name>A0A4Q2T6M5_9ACTN</name>
<dbReference type="EMBL" id="SDWV01000003">
    <property type="protein sequence ID" value="RYC13753.1"/>
    <property type="molecule type" value="Genomic_DNA"/>
</dbReference>